<dbReference type="InterPro" id="IPR045584">
    <property type="entry name" value="Pilin-like"/>
</dbReference>
<evidence type="ECO:0000256" key="2">
    <source>
        <dbReference type="ARBA" id="ARBA00022481"/>
    </source>
</evidence>
<proteinExistence type="predicted"/>
<dbReference type="Proteomes" id="UP000033980">
    <property type="component" value="Unassembled WGS sequence"/>
</dbReference>
<dbReference type="PANTHER" id="PTHR30093:SF44">
    <property type="entry name" value="TYPE II SECRETION SYSTEM CORE PROTEIN G"/>
    <property type="match status" value="1"/>
</dbReference>
<evidence type="ECO:0000256" key="6">
    <source>
        <dbReference type="SAM" id="Phobius"/>
    </source>
</evidence>
<sequence>MHGLKGFTLMELLIVVSLIMILSVVGMGSFTLATIKSKDTQRKNNLNQIVKAIESFYTDVGRYPLSADGDDFLRCYIKDGTSVTNSICEDNKLYAVIDQAMTTYIVIPEDPDPSQKYVYISADGFSYEIYAALENMGDKDLLRDEAGHVITDPWGVECGTGVSCNYKVTETGLVKSL</sequence>
<comment type="subcellular location">
    <subcellularLocation>
        <location evidence="1">Membrane</location>
        <topology evidence="1">Single-pass membrane protein</topology>
    </subcellularLocation>
</comment>
<dbReference type="InterPro" id="IPR012902">
    <property type="entry name" value="N_methyl_site"/>
</dbReference>
<accession>A0A0G1D4H8</accession>
<keyword evidence="5 6" id="KW-0472">Membrane</keyword>
<evidence type="ECO:0000313" key="8">
    <source>
        <dbReference type="Proteomes" id="UP000033980"/>
    </source>
</evidence>
<keyword evidence="2" id="KW-0488">Methylation</keyword>
<evidence type="ECO:0000256" key="5">
    <source>
        <dbReference type="ARBA" id="ARBA00023136"/>
    </source>
</evidence>
<evidence type="ECO:0000256" key="4">
    <source>
        <dbReference type="ARBA" id="ARBA00022989"/>
    </source>
</evidence>
<evidence type="ECO:0000256" key="1">
    <source>
        <dbReference type="ARBA" id="ARBA00004167"/>
    </source>
</evidence>
<reference evidence="7 8" key="1">
    <citation type="journal article" date="2015" name="Nature">
        <title>rRNA introns, odd ribosomes, and small enigmatic genomes across a large radiation of phyla.</title>
        <authorList>
            <person name="Brown C.T."/>
            <person name="Hug L.A."/>
            <person name="Thomas B.C."/>
            <person name="Sharon I."/>
            <person name="Castelle C.J."/>
            <person name="Singh A."/>
            <person name="Wilkins M.J."/>
            <person name="Williams K.H."/>
            <person name="Banfield J.F."/>
        </authorList>
    </citation>
    <scope>NUCLEOTIDE SEQUENCE [LARGE SCALE GENOMIC DNA]</scope>
</reference>
<name>A0A0G1D4H8_9BACT</name>
<keyword evidence="4 6" id="KW-1133">Transmembrane helix</keyword>
<dbReference type="AlphaFoldDB" id="A0A0G1D4H8"/>
<organism evidence="7 8">
    <name type="scientific">Candidatus Collierbacteria bacterium GW2011_GWC2_43_12</name>
    <dbReference type="NCBI Taxonomy" id="1618390"/>
    <lineage>
        <taxon>Bacteria</taxon>
        <taxon>Candidatus Collieribacteriota</taxon>
    </lineage>
</organism>
<feature type="transmembrane region" description="Helical" evidence="6">
    <location>
        <begin position="12"/>
        <end position="35"/>
    </location>
</feature>
<dbReference type="PANTHER" id="PTHR30093">
    <property type="entry name" value="GENERAL SECRETION PATHWAY PROTEIN G"/>
    <property type="match status" value="1"/>
</dbReference>
<comment type="caution">
    <text evidence="7">The sequence shown here is derived from an EMBL/GenBank/DDBJ whole genome shotgun (WGS) entry which is preliminary data.</text>
</comment>
<gene>
    <name evidence="7" type="ORF">UV68_C0042G0009</name>
</gene>
<evidence type="ECO:0000256" key="3">
    <source>
        <dbReference type="ARBA" id="ARBA00022692"/>
    </source>
</evidence>
<dbReference type="NCBIfam" id="TIGR02532">
    <property type="entry name" value="IV_pilin_GFxxxE"/>
    <property type="match status" value="1"/>
</dbReference>
<dbReference type="EMBL" id="LCFK01000042">
    <property type="protein sequence ID" value="KKS92604.1"/>
    <property type="molecule type" value="Genomic_DNA"/>
</dbReference>
<dbReference type="Gene3D" id="3.30.700.10">
    <property type="entry name" value="Glycoprotein, Type 4 Pilin"/>
    <property type="match status" value="1"/>
</dbReference>
<dbReference type="GO" id="GO:0016020">
    <property type="term" value="C:membrane"/>
    <property type="evidence" value="ECO:0007669"/>
    <property type="project" value="UniProtKB-SubCell"/>
</dbReference>
<keyword evidence="3 6" id="KW-0812">Transmembrane</keyword>
<dbReference type="SUPFAM" id="SSF54523">
    <property type="entry name" value="Pili subunits"/>
    <property type="match status" value="1"/>
</dbReference>
<protein>
    <submittedName>
        <fullName evidence="7">Type II secretion system protein G</fullName>
    </submittedName>
</protein>
<evidence type="ECO:0000313" key="7">
    <source>
        <dbReference type="EMBL" id="KKS92604.1"/>
    </source>
</evidence>